<dbReference type="HOGENOM" id="CLU_030006_10_0_5"/>
<dbReference type="PANTHER" id="PTHR46211:SF1">
    <property type="entry name" value="GLYCEROPHOSPHODIESTER PHOSPHODIESTERASE, CYTOPLASMIC"/>
    <property type="match status" value="1"/>
</dbReference>
<dbReference type="InterPro" id="IPR030395">
    <property type="entry name" value="GP_PDE_dom"/>
</dbReference>
<dbReference type="eggNOG" id="COG0584">
    <property type="taxonomic scope" value="Bacteria"/>
</dbReference>
<dbReference type="RefSeq" id="WP_013652579.1">
    <property type="nucleotide sequence ID" value="NC_015259.1"/>
</dbReference>
<keyword evidence="3" id="KW-1185">Reference proteome</keyword>
<dbReference type="Pfam" id="PF03009">
    <property type="entry name" value="GDPD"/>
    <property type="match status" value="1"/>
</dbReference>
<reference evidence="2" key="1">
    <citation type="journal article" date="2011" name="J. Bacteriol.">
        <title>Complete genome sequence of Polymorphum gilvum SL003B-26A1T, a crude oil-degrading bacterium from oil-polluted saline soil.</title>
        <authorList>
            <person name="Li S.G."/>
            <person name="Tang Y.Q."/>
            <person name="Nie Y."/>
            <person name="Cai M."/>
            <person name="Wu X.L."/>
        </authorList>
    </citation>
    <scope>NUCLEOTIDE SEQUENCE [LARGE SCALE GENOMIC DNA]</scope>
    <source>
        <strain evidence="2">SL003B-26A1</strain>
    </source>
</reference>
<dbReference type="SUPFAM" id="SSF51695">
    <property type="entry name" value="PLC-like phosphodiesterases"/>
    <property type="match status" value="1"/>
</dbReference>
<protein>
    <submittedName>
        <fullName evidence="2">Glycerophosphoryl diester phosphodiesterase family</fullName>
    </submittedName>
</protein>
<dbReference type="Gene3D" id="3.20.20.190">
    <property type="entry name" value="Phosphatidylinositol (PI) phosphodiesterase"/>
    <property type="match status" value="1"/>
</dbReference>
<organism evidence="2 3">
    <name type="scientific">Polymorphum gilvum (strain LMG 25793 / CGMCC 1.9160 / SL003B-26A1)</name>
    <dbReference type="NCBI Taxonomy" id="991905"/>
    <lineage>
        <taxon>Bacteria</taxon>
        <taxon>Pseudomonadati</taxon>
        <taxon>Pseudomonadota</taxon>
        <taxon>Alphaproteobacteria</taxon>
        <taxon>Rhodobacterales</taxon>
        <taxon>Paracoccaceae</taxon>
        <taxon>Polymorphum</taxon>
    </lineage>
</organism>
<feature type="domain" description="GP-PDE" evidence="1">
    <location>
        <begin position="9"/>
        <end position="253"/>
    </location>
</feature>
<dbReference type="AlphaFoldDB" id="F2IVX9"/>
<evidence type="ECO:0000313" key="3">
    <source>
        <dbReference type="Proteomes" id="UP000008130"/>
    </source>
</evidence>
<dbReference type="Proteomes" id="UP000008130">
    <property type="component" value="Chromosome"/>
</dbReference>
<sequence length="253" mass="28235">MTDLSWLVARPIAHRGYHDAAAGVIENTPSAVAAAVERGFSIEVDLQETADGRALVFHDHTLDRLAEAQGPVVARSAAELVRVPMRTGSDRLWLLEDLFDLVDGRVTLVVEIKTLMTRAGQQDFVRRIADLGRAYKGPVAFKSFDPDMVGQLRAHAPDLVRGQVADATPNEHEYRRMTRMDRFIQRHLLHAVRTRPHFVSYCFRDLPAPGPAVLRALFGRPVMAWTVRSPADRAQALRHADQIVFEGFDPDAS</sequence>
<dbReference type="PATRIC" id="fig|991905.3.peg.1882"/>
<evidence type="ECO:0000313" key="2">
    <source>
        <dbReference type="EMBL" id="ADZ70261.1"/>
    </source>
</evidence>
<evidence type="ECO:0000259" key="1">
    <source>
        <dbReference type="PROSITE" id="PS51704"/>
    </source>
</evidence>
<dbReference type="STRING" id="991905.SL003B_1835"/>
<accession>F2IVX9</accession>
<dbReference type="PANTHER" id="PTHR46211">
    <property type="entry name" value="GLYCEROPHOSPHORYL DIESTER PHOSPHODIESTERASE"/>
    <property type="match status" value="1"/>
</dbReference>
<proteinExistence type="predicted"/>
<dbReference type="OrthoDB" id="384721at2"/>
<dbReference type="GO" id="GO:0006629">
    <property type="term" value="P:lipid metabolic process"/>
    <property type="evidence" value="ECO:0007669"/>
    <property type="project" value="InterPro"/>
</dbReference>
<dbReference type="PROSITE" id="PS51704">
    <property type="entry name" value="GP_PDE"/>
    <property type="match status" value="1"/>
</dbReference>
<dbReference type="GO" id="GO:0008081">
    <property type="term" value="F:phosphoric diester hydrolase activity"/>
    <property type="evidence" value="ECO:0007669"/>
    <property type="project" value="InterPro"/>
</dbReference>
<name>F2IVX9_POLGS</name>
<dbReference type="KEGG" id="pgv:SL003B_1835"/>
<gene>
    <name evidence="2" type="ordered locus">SL003B_1835</name>
</gene>
<dbReference type="InterPro" id="IPR017946">
    <property type="entry name" value="PLC-like_Pdiesterase_TIM-brl"/>
</dbReference>
<dbReference type="EMBL" id="CP002568">
    <property type="protein sequence ID" value="ADZ70261.1"/>
    <property type="molecule type" value="Genomic_DNA"/>
</dbReference>